<dbReference type="InterPro" id="IPR036390">
    <property type="entry name" value="WH_DNA-bd_sf"/>
</dbReference>
<dbReference type="SUPFAM" id="SSF46785">
    <property type="entry name" value="Winged helix' DNA-binding domain"/>
    <property type="match status" value="1"/>
</dbReference>
<dbReference type="EMBL" id="ACJD01000006">
    <property type="protein sequence ID" value="EEH13677.1"/>
    <property type="molecule type" value="Genomic_DNA"/>
</dbReference>
<dbReference type="AlphaFoldDB" id="C0G9R3"/>
<protein>
    <recommendedName>
        <fullName evidence="3">HTH iclR-type domain-containing protein</fullName>
    </recommendedName>
</protein>
<reference evidence="1 2" key="1">
    <citation type="submission" date="2009-03" db="EMBL/GenBank/DDBJ databases">
        <authorList>
            <person name="Setubal J.C."/>
            <person name="Boyle S."/>
            <person name="Crasta O.R."/>
            <person name="Gillespie J.J."/>
            <person name="Kenyon R.W."/>
            <person name="Lu J."/>
            <person name="Mane S."/>
            <person name="Nagrani S."/>
            <person name="Shallom J.M."/>
            <person name="Shallom S."/>
            <person name="Shukla M."/>
            <person name="Snyder E.E."/>
            <person name="Sobral B.W."/>
            <person name="Wattam A.R."/>
            <person name="Will R."/>
            <person name="Williams K."/>
            <person name="Yoo H."/>
            <person name="Bruce D.H."/>
            <person name="Detter C."/>
            <person name="Munk C."/>
            <person name="Brettin T.S."/>
            <person name="Ficht T."/>
        </authorList>
    </citation>
    <scope>NUCLEOTIDE SEQUENCE [LARGE SCALE GENOMIC DNA]</scope>
    <source>
        <strain evidence="1 2">Cudo</strain>
    </source>
</reference>
<proteinExistence type="predicted"/>
<gene>
    <name evidence="1" type="ORF">BCETI_6000643</name>
</gene>
<evidence type="ECO:0000313" key="2">
    <source>
        <dbReference type="Proteomes" id="UP000003678"/>
    </source>
</evidence>
<organism evidence="1 2">
    <name type="scientific">Brucella ceti str. Cudo</name>
    <dbReference type="NCBI Taxonomy" id="595497"/>
    <lineage>
        <taxon>Bacteria</taxon>
        <taxon>Pseudomonadati</taxon>
        <taxon>Pseudomonadota</taxon>
        <taxon>Alphaproteobacteria</taxon>
        <taxon>Hyphomicrobiales</taxon>
        <taxon>Brucellaceae</taxon>
        <taxon>Brucella/Ochrobactrum group</taxon>
        <taxon>Brucella</taxon>
    </lineage>
</organism>
<comment type="caution">
    <text evidence="1">The sequence shown here is derived from an EMBL/GenBank/DDBJ whole genome shotgun (WGS) entry which is preliminary data.</text>
</comment>
<evidence type="ECO:0008006" key="3">
    <source>
        <dbReference type="Google" id="ProtNLM"/>
    </source>
</evidence>
<name>C0G9R3_9HYPH</name>
<evidence type="ECO:0000313" key="1">
    <source>
        <dbReference type="EMBL" id="EEH13677.1"/>
    </source>
</evidence>
<sequence>MKVCRLVHLIGSRKECAMSDPFYMNNLCNLDTPKGRAHSYINTYNVERAFRDNYTRYEYSFIEFYAEHLCDLSRAFKGDMQMVLLLATVAQVALRADMIVENSGGRVQELPPSRRGITTYRLADVTGIPRETTRRKLTAMEKMGWLTRENNFWCLAYEGDDAKIHQDLADVIDRSFRRAARFYVAVTPLVNS</sequence>
<dbReference type="Proteomes" id="UP000003678">
    <property type="component" value="Unassembled WGS sequence"/>
</dbReference>
<accession>C0G9R3</accession>